<dbReference type="Gene3D" id="3.90.850.10">
    <property type="entry name" value="Fumarylacetoacetase-like, C-terminal domain"/>
    <property type="match status" value="1"/>
</dbReference>
<evidence type="ECO:0000256" key="1">
    <source>
        <dbReference type="ARBA" id="ARBA00023239"/>
    </source>
</evidence>
<dbReference type="InterPro" id="IPR011234">
    <property type="entry name" value="Fumarylacetoacetase-like_C"/>
</dbReference>
<sequence length="266" mass="28282">MTDMSQTIVDAALALDTAAMQAQSMPQFEAGHFDLPTAYAIQRASIQHRVARGEQVKGIKLGFTSRAKMVQMGVDSLIWGFLTDAMLEEDGGTIHLGRYIHPRVEPEVCFVTRRTIDAPLTALEAADYLEAVAPAMEIIDSRYRDFRFSLEDVVADNCSSAGLVVGAWSRDFTGLANLGVRMQFDGRDVQVGSTGAILGHPLRTVVQASRLLHAAQVSLPAGSLIMAGAATAAEALRPGLHVGCHIGSGANALGSVSFTTRAGMPD</sequence>
<keyword evidence="1 3" id="KW-0456">Lyase</keyword>
<keyword evidence="4" id="KW-1185">Reference proteome</keyword>
<feature type="domain" description="Fumarylacetoacetase-like C-terminal" evidence="2">
    <location>
        <begin position="89"/>
        <end position="251"/>
    </location>
</feature>
<comment type="caution">
    <text evidence="3">The sequence shown here is derived from an EMBL/GenBank/DDBJ whole genome shotgun (WGS) entry which is preliminary data.</text>
</comment>
<dbReference type="InterPro" id="IPR050772">
    <property type="entry name" value="Hydratase-Decarb/MhpD_sf"/>
</dbReference>
<evidence type="ECO:0000313" key="3">
    <source>
        <dbReference type="EMBL" id="CAG2141069.1"/>
    </source>
</evidence>
<dbReference type="EC" id="4.1.1.77" evidence="3"/>
<gene>
    <name evidence="3" type="primary">amnE</name>
    <name evidence="3" type="ORF">LMG26411_01977</name>
</gene>
<organism evidence="3 4">
    <name type="scientific">Cupriavidus numazuensis</name>
    <dbReference type="NCBI Taxonomy" id="221992"/>
    <lineage>
        <taxon>Bacteria</taxon>
        <taxon>Pseudomonadati</taxon>
        <taxon>Pseudomonadota</taxon>
        <taxon>Betaproteobacteria</taxon>
        <taxon>Burkholderiales</taxon>
        <taxon>Burkholderiaceae</taxon>
        <taxon>Cupriavidus</taxon>
    </lineage>
</organism>
<evidence type="ECO:0000313" key="4">
    <source>
        <dbReference type="Proteomes" id="UP000672657"/>
    </source>
</evidence>
<dbReference type="RefSeq" id="WP_211953095.1">
    <property type="nucleotide sequence ID" value="NZ_CAJPVI010000010.1"/>
</dbReference>
<reference evidence="3 4" key="1">
    <citation type="submission" date="2021-03" db="EMBL/GenBank/DDBJ databases">
        <authorList>
            <person name="Peeters C."/>
        </authorList>
    </citation>
    <scope>NUCLEOTIDE SEQUENCE [LARGE SCALE GENOMIC DNA]</scope>
    <source>
        <strain evidence="3 4">LMG 26411</strain>
    </source>
</reference>
<dbReference type="PANTHER" id="PTHR30143">
    <property type="entry name" value="ACID HYDRATASE"/>
    <property type="match status" value="1"/>
</dbReference>
<dbReference type="PANTHER" id="PTHR30143:SF0">
    <property type="entry name" value="2-KETO-4-PENTENOATE HYDRATASE"/>
    <property type="match status" value="1"/>
</dbReference>
<name>A0ABM8TEP9_9BURK</name>
<dbReference type="InterPro" id="IPR036663">
    <property type="entry name" value="Fumarylacetoacetase_C_sf"/>
</dbReference>
<dbReference type="GO" id="GO:0047437">
    <property type="term" value="F:4-oxalocrotonate decarboxylase activity"/>
    <property type="evidence" value="ECO:0007669"/>
    <property type="project" value="UniProtKB-EC"/>
</dbReference>
<evidence type="ECO:0000259" key="2">
    <source>
        <dbReference type="Pfam" id="PF01557"/>
    </source>
</evidence>
<dbReference type="SUPFAM" id="SSF56529">
    <property type="entry name" value="FAH"/>
    <property type="match status" value="1"/>
</dbReference>
<proteinExistence type="predicted"/>
<dbReference type="EMBL" id="CAJPVI010000010">
    <property type="protein sequence ID" value="CAG2141069.1"/>
    <property type="molecule type" value="Genomic_DNA"/>
</dbReference>
<dbReference type="Pfam" id="PF01557">
    <property type="entry name" value="FAA_hydrolase"/>
    <property type="match status" value="1"/>
</dbReference>
<protein>
    <submittedName>
        <fullName evidence="3">4-oxalocrotonate decarboxylase</fullName>
        <ecNumber evidence="3">4.1.1.77</ecNumber>
    </submittedName>
</protein>
<dbReference type="Proteomes" id="UP000672657">
    <property type="component" value="Unassembled WGS sequence"/>
</dbReference>
<accession>A0ABM8TEP9</accession>